<sequence length="222" mass="23529">MVAANMHGPKTAKPGGQAKGADFLARNPPALEHIAGKRVGIIGLGGLGSNIAMMLARAGITSFRLADFDTVSLENLNRQHYFSAHIGLAKTDALAAQMKALNPGIELELWPTRIEEEDLDAFAQDCDVLVEAVDDAATKAMIYAWFRQEKRALWLVTASGLGGLEPANTIRTMHLAGKLIACGDFETSSENGNGVCAPRVMLVAAHQALAVLRILAGVEAEA</sequence>
<dbReference type="EMBL" id="FWDM01000013">
    <property type="protein sequence ID" value="SLM11570.1"/>
    <property type="molecule type" value="Genomic_DNA"/>
</dbReference>
<reference evidence="3" key="1">
    <citation type="submission" date="2017-02" db="EMBL/GenBank/DDBJ databases">
        <authorList>
            <person name="Regsiter A."/>
            <person name="William W."/>
        </authorList>
    </citation>
    <scope>NUCLEOTIDE SEQUENCE</scope>
    <source>
        <strain evidence="3">Bib</strain>
    </source>
</reference>
<dbReference type="InterPro" id="IPR045886">
    <property type="entry name" value="ThiF/MoeB/HesA"/>
</dbReference>
<feature type="domain" description="THIF-type NAD/FAD binding fold" evidence="2">
    <location>
        <begin position="30"/>
        <end position="219"/>
    </location>
</feature>
<dbReference type="PANTHER" id="PTHR43267">
    <property type="entry name" value="TRNA THREONYLCARBAMOYLADENOSINE DEHYDRATASE"/>
    <property type="match status" value="1"/>
</dbReference>
<dbReference type="InterPro" id="IPR035985">
    <property type="entry name" value="Ubiquitin-activating_enz"/>
</dbReference>
<dbReference type="GO" id="GO:0061504">
    <property type="term" value="P:cyclic threonylcarbamoyladenosine biosynthetic process"/>
    <property type="evidence" value="ECO:0007669"/>
    <property type="project" value="TreeGrafter"/>
</dbReference>
<dbReference type="InterPro" id="IPR012729">
    <property type="entry name" value="ThiF_fam2"/>
</dbReference>
<dbReference type="AlphaFoldDB" id="A0A3P3XH66"/>
<feature type="region of interest" description="Disordered" evidence="1">
    <location>
        <begin position="1"/>
        <end position="21"/>
    </location>
</feature>
<name>A0A3P3XH66_9SPIR</name>
<dbReference type="GO" id="GO:0061503">
    <property type="term" value="F:tRNA threonylcarbamoyladenosine dehydratase"/>
    <property type="evidence" value="ECO:0007669"/>
    <property type="project" value="TreeGrafter"/>
</dbReference>
<accession>A0A3P3XH66</accession>
<dbReference type="SUPFAM" id="SSF69572">
    <property type="entry name" value="Activating enzymes of the ubiquitin-like proteins"/>
    <property type="match status" value="1"/>
</dbReference>
<gene>
    <name evidence="3" type="ORF">SPIROBIBN47_200029</name>
</gene>
<evidence type="ECO:0000259" key="2">
    <source>
        <dbReference type="Pfam" id="PF00899"/>
    </source>
</evidence>
<dbReference type="PANTHER" id="PTHR43267:SF3">
    <property type="entry name" value="THIF PROTEIN"/>
    <property type="match status" value="1"/>
</dbReference>
<dbReference type="InterPro" id="IPR000594">
    <property type="entry name" value="ThiF_NAD_FAD-bd"/>
</dbReference>
<proteinExistence type="predicted"/>
<dbReference type="NCBIfam" id="NF006395">
    <property type="entry name" value="PRK08644.1"/>
    <property type="match status" value="1"/>
</dbReference>
<dbReference type="Gene3D" id="3.40.50.720">
    <property type="entry name" value="NAD(P)-binding Rossmann-like Domain"/>
    <property type="match status" value="1"/>
</dbReference>
<protein>
    <submittedName>
        <fullName evidence="3">Thiamine biosynthesis protein ThiF, family 2</fullName>
    </submittedName>
</protein>
<evidence type="ECO:0000313" key="3">
    <source>
        <dbReference type="EMBL" id="SLM11570.1"/>
    </source>
</evidence>
<dbReference type="Pfam" id="PF00899">
    <property type="entry name" value="ThiF"/>
    <property type="match status" value="1"/>
</dbReference>
<dbReference type="NCBIfam" id="TIGR02354">
    <property type="entry name" value="thiF_fam2"/>
    <property type="match status" value="1"/>
</dbReference>
<organism evidence="3">
    <name type="scientific">uncultured spirochete</name>
    <dbReference type="NCBI Taxonomy" id="156406"/>
    <lineage>
        <taxon>Bacteria</taxon>
        <taxon>Pseudomonadati</taxon>
        <taxon>Spirochaetota</taxon>
        <taxon>Spirochaetia</taxon>
        <taxon>Spirochaetales</taxon>
        <taxon>environmental samples</taxon>
    </lineage>
</organism>
<dbReference type="GO" id="GO:0008641">
    <property type="term" value="F:ubiquitin-like modifier activating enzyme activity"/>
    <property type="evidence" value="ECO:0007669"/>
    <property type="project" value="InterPro"/>
</dbReference>
<evidence type="ECO:0000256" key="1">
    <source>
        <dbReference type="SAM" id="MobiDB-lite"/>
    </source>
</evidence>